<evidence type="ECO:0000256" key="2">
    <source>
        <dbReference type="ARBA" id="ARBA00022692"/>
    </source>
</evidence>
<feature type="transmembrane region" description="Helical" evidence="5">
    <location>
        <begin position="21"/>
        <end position="38"/>
    </location>
</feature>
<dbReference type="PANTHER" id="PTHR43027:SF2">
    <property type="entry name" value="TRANSPORT PERMEASE PROTEIN"/>
    <property type="match status" value="1"/>
</dbReference>
<evidence type="ECO:0000313" key="7">
    <source>
        <dbReference type="EMBL" id="TWT24461.1"/>
    </source>
</evidence>
<dbReference type="InterPro" id="IPR013525">
    <property type="entry name" value="ABC2_TM"/>
</dbReference>
<organism evidence="7 8">
    <name type="scientific">Corynebacterium canis</name>
    <dbReference type="NCBI Taxonomy" id="679663"/>
    <lineage>
        <taxon>Bacteria</taxon>
        <taxon>Bacillati</taxon>
        <taxon>Actinomycetota</taxon>
        <taxon>Actinomycetes</taxon>
        <taxon>Mycobacteriales</taxon>
        <taxon>Corynebacteriaceae</taxon>
        <taxon>Corynebacterium</taxon>
    </lineage>
</organism>
<feature type="transmembrane region" description="Helical" evidence="5">
    <location>
        <begin position="86"/>
        <end position="113"/>
    </location>
</feature>
<evidence type="ECO:0000256" key="3">
    <source>
        <dbReference type="ARBA" id="ARBA00022989"/>
    </source>
</evidence>
<dbReference type="EMBL" id="VOHM01000017">
    <property type="protein sequence ID" value="TWT24461.1"/>
    <property type="molecule type" value="Genomic_DNA"/>
</dbReference>
<protein>
    <submittedName>
        <fullName evidence="7">ABC transporter permease</fullName>
    </submittedName>
</protein>
<name>A0A5C5UD24_9CORY</name>
<accession>A0A5C5UD24</accession>
<dbReference type="PANTHER" id="PTHR43027">
    <property type="entry name" value="DOXORUBICIN RESISTANCE ABC TRANSPORTER PERMEASE PROTEIN DRRC-RELATED"/>
    <property type="match status" value="1"/>
</dbReference>
<evidence type="ECO:0000256" key="5">
    <source>
        <dbReference type="SAM" id="Phobius"/>
    </source>
</evidence>
<sequence length="228" mass="24726">MRFPRLFSIFARSRLRHPTGVFSLIFAPVLLLAMGLLFERNLPVPAYASLTLVMYGALLMPYNLLSLRESGVLQRLRFTPLRPATILAATLTVDCAVCCVGSVATLGCGWALFDAAPTGNIFAILGGVLLAVTAFGSLGLLLSNVYRSCNIANIAGNILMVLLMLTSGVFDVPSVPYLHYSPSWQASEFLHGVWEGRPLDELIVPLCVLVGMSVMCGLIGAKMFRWRS</sequence>
<comment type="subcellular location">
    <subcellularLocation>
        <location evidence="1">Membrane</location>
        <topology evidence="1">Multi-pass membrane protein</topology>
    </subcellularLocation>
</comment>
<proteinExistence type="predicted"/>
<gene>
    <name evidence="7" type="ORF">FRX94_08315</name>
</gene>
<dbReference type="OrthoDB" id="9778589at2"/>
<dbReference type="RefSeq" id="WP_146324668.1">
    <property type="nucleotide sequence ID" value="NZ_BAABLR010000008.1"/>
</dbReference>
<evidence type="ECO:0000313" key="8">
    <source>
        <dbReference type="Proteomes" id="UP000320791"/>
    </source>
</evidence>
<dbReference type="GO" id="GO:0016020">
    <property type="term" value="C:membrane"/>
    <property type="evidence" value="ECO:0007669"/>
    <property type="project" value="UniProtKB-SubCell"/>
</dbReference>
<keyword evidence="4 5" id="KW-0472">Membrane</keyword>
<feature type="transmembrane region" description="Helical" evidence="5">
    <location>
        <begin position="154"/>
        <end position="172"/>
    </location>
</feature>
<feature type="transmembrane region" description="Helical" evidence="5">
    <location>
        <begin position="202"/>
        <end position="221"/>
    </location>
</feature>
<keyword evidence="8" id="KW-1185">Reference proteome</keyword>
<feature type="transmembrane region" description="Helical" evidence="5">
    <location>
        <begin position="44"/>
        <end position="65"/>
    </location>
</feature>
<dbReference type="Proteomes" id="UP000320791">
    <property type="component" value="Unassembled WGS sequence"/>
</dbReference>
<dbReference type="GO" id="GO:0140359">
    <property type="term" value="F:ABC-type transporter activity"/>
    <property type="evidence" value="ECO:0007669"/>
    <property type="project" value="InterPro"/>
</dbReference>
<dbReference type="InterPro" id="IPR052902">
    <property type="entry name" value="ABC-2_transporter"/>
</dbReference>
<keyword evidence="3 5" id="KW-1133">Transmembrane helix</keyword>
<evidence type="ECO:0000259" key="6">
    <source>
        <dbReference type="Pfam" id="PF01061"/>
    </source>
</evidence>
<dbReference type="AlphaFoldDB" id="A0A5C5UD24"/>
<comment type="caution">
    <text evidence="7">The sequence shown here is derived from an EMBL/GenBank/DDBJ whole genome shotgun (WGS) entry which is preliminary data.</text>
</comment>
<evidence type="ECO:0000256" key="4">
    <source>
        <dbReference type="ARBA" id="ARBA00023136"/>
    </source>
</evidence>
<reference evidence="7 8" key="1">
    <citation type="submission" date="2019-08" db="EMBL/GenBank/DDBJ databases">
        <authorList>
            <person name="Lei W."/>
        </authorList>
    </citation>
    <scope>NUCLEOTIDE SEQUENCE [LARGE SCALE GENOMIC DNA]</scope>
    <source>
        <strain evidence="7 8">CCUG 58627</strain>
    </source>
</reference>
<dbReference type="Pfam" id="PF01061">
    <property type="entry name" value="ABC2_membrane"/>
    <property type="match status" value="1"/>
</dbReference>
<evidence type="ECO:0000256" key="1">
    <source>
        <dbReference type="ARBA" id="ARBA00004141"/>
    </source>
</evidence>
<feature type="domain" description="ABC-2 type transporter transmembrane" evidence="6">
    <location>
        <begin position="12"/>
        <end position="178"/>
    </location>
</feature>
<feature type="transmembrane region" description="Helical" evidence="5">
    <location>
        <begin position="119"/>
        <end position="142"/>
    </location>
</feature>
<keyword evidence="2 5" id="KW-0812">Transmembrane</keyword>